<proteinExistence type="predicted"/>
<feature type="domain" description="Thioesterase" evidence="1">
    <location>
        <begin position="114"/>
        <end position="181"/>
    </location>
</feature>
<dbReference type="InterPro" id="IPR029069">
    <property type="entry name" value="HotDog_dom_sf"/>
</dbReference>
<name>A0A6S6Y4G4_9PROT</name>
<keyword evidence="3" id="KW-1185">Reference proteome</keyword>
<dbReference type="InterPro" id="IPR006683">
    <property type="entry name" value="Thioestr_dom"/>
</dbReference>
<dbReference type="RefSeq" id="WP_170228199.1">
    <property type="nucleotide sequence ID" value="NZ_LR778301.1"/>
</dbReference>
<dbReference type="InterPro" id="IPR052061">
    <property type="entry name" value="PTE-AB_protein"/>
</dbReference>
<evidence type="ECO:0000313" key="3">
    <source>
        <dbReference type="Proteomes" id="UP000515733"/>
    </source>
</evidence>
<dbReference type="SUPFAM" id="SSF54637">
    <property type="entry name" value="Thioesterase/thiol ester dehydrase-isomerase"/>
    <property type="match status" value="1"/>
</dbReference>
<dbReference type="PANTHER" id="PTHR47260:SF1">
    <property type="entry name" value="UPF0644 PROTEIN PB2B4.06"/>
    <property type="match status" value="1"/>
</dbReference>
<dbReference type="KEGG" id="doe:DENOEST_3096"/>
<dbReference type="GO" id="GO:0016790">
    <property type="term" value="F:thiolester hydrolase activity"/>
    <property type="evidence" value="ECO:0007669"/>
    <property type="project" value="UniProtKB-ARBA"/>
</dbReference>
<gene>
    <name evidence="2" type="ORF">DENOEST_3096</name>
</gene>
<dbReference type="Proteomes" id="UP000515733">
    <property type="component" value="Chromosome"/>
</dbReference>
<dbReference type="Gene3D" id="3.10.129.10">
    <property type="entry name" value="Hotdog Thioesterase"/>
    <property type="match status" value="1"/>
</dbReference>
<sequence>MQLNPAQQAYHELALSLCETLEHLRRLNANAKDIRALTALTVDLNKAMAGFRSDAPVLPVYQPRDLSGGIEWMMPYSPVSGPCNPVAPRLHFHRQENRLVADVCFGVLHEGPPGTVHGGVLAAVYDQLFANANLINKTGGYTASLTIDFRRPTLLGAALRFCCWIERTEGRKVWVHGECVDGLGEVLTTARAIFIHVDSIKVEAPEFDI</sequence>
<reference evidence="2 3" key="1">
    <citation type="submission" date="2020-03" db="EMBL/GenBank/DDBJ databases">
        <authorList>
            <consortium name="Genoscope - CEA"/>
            <person name="William W."/>
        </authorList>
    </citation>
    <scope>NUCLEOTIDE SEQUENCE [LARGE SCALE GENOMIC DNA]</scope>
    <source>
        <strain evidence="3">DSM 16959</strain>
    </source>
</reference>
<organism evidence="2 3">
    <name type="scientific">Denitratisoma oestradiolicum</name>
    <dbReference type="NCBI Taxonomy" id="311182"/>
    <lineage>
        <taxon>Bacteria</taxon>
        <taxon>Pseudomonadati</taxon>
        <taxon>Pseudomonadota</taxon>
        <taxon>Betaproteobacteria</taxon>
        <taxon>Nitrosomonadales</taxon>
        <taxon>Sterolibacteriaceae</taxon>
        <taxon>Denitratisoma</taxon>
    </lineage>
</organism>
<evidence type="ECO:0000313" key="2">
    <source>
        <dbReference type="EMBL" id="CAB1370250.1"/>
    </source>
</evidence>
<protein>
    <recommendedName>
        <fullName evidence="1">Thioesterase domain-containing protein</fullName>
    </recommendedName>
</protein>
<evidence type="ECO:0000259" key="1">
    <source>
        <dbReference type="Pfam" id="PF03061"/>
    </source>
</evidence>
<dbReference type="AlphaFoldDB" id="A0A6S6Y4G4"/>
<dbReference type="PANTHER" id="PTHR47260">
    <property type="entry name" value="UPF0644 PROTEIN PB2B4.06"/>
    <property type="match status" value="1"/>
</dbReference>
<dbReference type="CDD" id="cd03443">
    <property type="entry name" value="PaaI_thioesterase"/>
    <property type="match status" value="1"/>
</dbReference>
<dbReference type="Pfam" id="PF03061">
    <property type="entry name" value="4HBT"/>
    <property type="match status" value="1"/>
</dbReference>
<accession>A0A6S6Y4G4</accession>
<dbReference type="EMBL" id="LR778301">
    <property type="protein sequence ID" value="CAB1370250.1"/>
    <property type="molecule type" value="Genomic_DNA"/>
</dbReference>